<feature type="domain" description="SusD-like N-terminal" evidence="7">
    <location>
        <begin position="21"/>
        <end position="232"/>
    </location>
</feature>
<gene>
    <name evidence="8" type="ORF">LNQ49_17370</name>
</gene>
<dbReference type="Pfam" id="PF07980">
    <property type="entry name" value="SusD_RagB"/>
    <property type="match status" value="1"/>
</dbReference>
<evidence type="ECO:0000259" key="6">
    <source>
        <dbReference type="Pfam" id="PF07980"/>
    </source>
</evidence>
<comment type="caution">
    <text evidence="8">The sequence shown here is derived from an EMBL/GenBank/DDBJ whole genome shotgun (WGS) entry which is preliminary data.</text>
</comment>
<accession>A0ABS8MX44</accession>
<dbReference type="PROSITE" id="PS51257">
    <property type="entry name" value="PROKAR_LIPOPROTEIN"/>
    <property type="match status" value="1"/>
</dbReference>
<dbReference type="Pfam" id="PF14322">
    <property type="entry name" value="SusD-like_3"/>
    <property type="match status" value="1"/>
</dbReference>
<organism evidence="8 9">
    <name type="scientific">Flavobacterium pisciphilum</name>
    <dbReference type="NCBI Taxonomy" id="2893755"/>
    <lineage>
        <taxon>Bacteria</taxon>
        <taxon>Pseudomonadati</taxon>
        <taxon>Bacteroidota</taxon>
        <taxon>Flavobacteriia</taxon>
        <taxon>Flavobacteriales</taxon>
        <taxon>Flavobacteriaceae</taxon>
        <taxon>Flavobacterium</taxon>
    </lineage>
</organism>
<feature type="domain" description="RagB/SusD" evidence="6">
    <location>
        <begin position="354"/>
        <end position="481"/>
    </location>
</feature>
<evidence type="ECO:0000256" key="3">
    <source>
        <dbReference type="ARBA" id="ARBA00022729"/>
    </source>
</evidence>
<keyword evidence="4" id="KW-0472">Membrane</keyword>
<sequence>MKRIVIITAVSLLMLVSCDKDFLDTVPESTINNDQLATSASANQAIVNGIYTGLRSYGLAIGGNHEDYGHKSVLSAMDMMSNDMLMTKSSWYGSFYNYLGRQQTNVRSRLVWNTYYPQIKSTNVVLAAIPSITEDDKLNAIRGQALALRGYFYFMLARTYGPTYLGNEKKLCVPIYTEVTLEGKARSTVNEVYELIEKDLKEAIELLTKYNRSNKDSVDKTVAEAFLANVYLEMGKYSDASNMANSARQSYVLLNEQEWMTGFSETKSKETMWGATMNSATSTFVANFFSHFDNTNNSGYAGGLGIYKNIDKNLYNSISDTDFRKKAFVAPGGDNPVYPSLPEYANIKFRDPTINAGSYIYLRSSEMYYIEAEALARAGNEVSAKDVLYEITITRDPKYVKSTNSGTALINEIILQKRIELWGEGCAWYDMKRLGIGLSRDYIESNHPAFGKFNIPTGDNRFIHQMPQAEMDANPLMVQNPL</sequence>
<evidence type="ECO:0000313" key="8">
    <source>
        <dbReference type="EMBL" id="MCC9073351.1"/>
    </source>
</evidence>
<evidence type="ECO:0000259" key="7">
    <source>
        <dbReference type="Pfam" id="PF14322"/>
    </source>
</evidence>
<dbReference type="InterPro" id="IPR012944">
    <property type="entry name" value="SusD_RagB_dom"/>
</dbReference>
<dbReference type="Gene3D" id="1.25.40.390">
    <property type="match status" value="1"/>
</dbReference>
<dbReference type="InterPro" id="IPR033985">
    <property type="entry name" value="SusD-like_N"/>
</dbReference>
<evidence type="ECO:0000256" key="2">
    <source>
        <dbReference type="ARBA" id="ARBA00006275"/>
    </source>
</evidence>
<dbReference type="RefSeq" id="WP_229990286.1">
    <property type="nucleotide sequence ID" value="NZ_JAJJMO010000001.1"/>
</dbReference>
<name>A0ABS8MX44_9FLAO</name>
<comment type="similarity">
    <text evidence="2">Belongs to the SusD family.</text>
</comment>
<reference evidence="8" key="1">
    <citation type="submission" date="2021-11" db="EMBL/GenBank/DDBJ databases">
        <title>Description of novel Flavobacterium species.</title>
        <authorList>
            <person name="Saticioglu I.B."/>
            <person name="Ay H."/>
            <person name="Altun S."/>
            <person name="Duman M."/>
        </authorList>
    </citation>
    <scope>NUCLEOTIDE SEQUENCE</scope>
    <source>
        <strain evidence="8">F-65</strain>
    </source>
</reference>
<protein>
    <submittedName>
        <fullName evidence="8">RagB/SusD family nutrient uptake outer membrane protein</fullName>
    </submittedName>
</protein>
<dbReference type="CDD" id="cd08977">
    <property type="entry name" value="SusD"/>
    <property type="match status" value="1"/>
</dbReference>
<dbReference type="SUPFAM" id="SSF48452">
    <property type="entry name" value="TPR-like"/>
    <property type="match status" value="1"/>
</dbReference>
<evidence type="ECO:0000256" key="5">
    <source>
        <dbReference type="ARBA" id="ARBA00023237"/>
    </source>
</evidence>
<proteinExistence type="inferred from homology"/>
<keyword evidence="3" id="KW-0732">Signal</keyword>
<evidence type="ECO:0000256" key="4">
    <source>
        <dbReference type="ARBA" id="ARBA00023136"/>
    </source>
</evidence>
<dbReference type="InterPro" id="IPR011990">
    <property type="entry name" value="TPR-like_helical_dom_sf"/>
</dbReference>
<keyword evidence="9" id="KW-1185">Reference proteome</keyword>
<keyword evidence="5" id="KW-0998">Cell outer membrane</keyword>
<dbReference type="Proteomes" id="UP001430919">
    <property type="component" value="Unassembled WGS sequence"/>
</dbReference>
<comment type="subcellular location">
    <subcellularLocation>
        <location evidence="1">Cell outer membrane</location>
    </subcellularLocation>
</comment>
<evidence type="ECO:0000256" key="1">
    <source>
        <dbReference type="ARBA" id="ARBA00004442"/>
    </source>
</evidence>
<dbReference type="EMBL" id="JAJJMO010000001">
    <property type="protein sequence ID" value="MCC9073351.1"/>
    <property type="molecule type" value="Genomic_DNA"/>
</dbReference>
<evidence type="ECO:0000313" key="9">
    <source>
        <dbReference type="Proteomes" id="UP001430919"/>
    </source>
</evidence>